<gene>
    <name evidence="7" type="ORF">C7T94_09940</name>
</gene>
<accession>A0A2T3HKM7</accession>
<feature type="transmembrane region" description="Helical" evidence="6">
    <location>
        <begin position="7"/>
        <end position="23"/>
    </location>
</feature>
<dbReference type="EMBL" id="PYLS01000005">
    <property type="protein sequence ID" value="PST82941.1"/>
    <property type="molecule type" value="Genomic_DNA"/>
</dbReference>
<name>A0A2T3HKM7_9SPHI</name>
<sequence length="230" mass="25279">MSRTKLFNILYLLTGMAQLVAIWTGNHSLRACTKPLIVVLLLVWLVVETGLKGRFQKVMLLGLLAALAGDILLLFPGDPFFLAGLSAFLICHLCYIRAFRLDYLSDPSQPNPYFMPALASFGILCAALMIFLNAYLGNMRLPVLAYAFVISWMGVMAVNRYGRVNAGSFRLGLAGAVLFVASDALLAIQKFAHPFPSAELPIMGAYMLAQYLLVNGAMVRRLKVTRTPID</sequence>
<comment type="subcellular location">
    <subcellularLocation>
        <location evidence="1">Membrane</location>
        <topology evidence="1">Multi-pass membrane protein</topology>
    </subcellularLocation>
</comment>
<evidence type="ECO:0000256" key="4">
    <source>
        <dbReference type="ARBA" id="ARBA00022989"/>
    </source>
</evidence>
<dbReference type="GO" id="GO:0016020">
    <property type="term" value="C:membrane"/>
    <property type="evidence" value="ECO:0007669"/>
    <property type="project" value="UniProtKB-SubCell"/>
</dbReference>
<feature type="transmembrane region" description="Helical" evidence="6">
    <location>
        <begin position="200"/>
        <end position="219"/>
    </location>
</feature>
<evidence type="ECO:0000256" key="1">
    <source>
        <dbReference type="ARBA" id="ARBA00004141"/>
    </source>
</evidence>
<dbReference type="OrthoDB" id="5651790at2"/>
<evidence type="ECO:0000256" key="5">
    <source>
        <dbReference type="ARBA" id="ARBA00023136"/>
    </source>
</evidence>
<dbReference type="GO" id="GO:0016787">
    <property type="term" value="F:hydrolase activity"/>
    <property type="evidence" value="ECO:0007669"/>
    <property type="project" value="TreeGrafter"/>
</dbReference>
<comment type="similarity">
    <text evidence="2">Belongs to the TMEM86 family.</text>
</comment>
<evidence type="ECO:0000313" key="8">
    <source>
        <dbReference type="Proteomes" id="UP000240912"/>
    </source>
</evidence>
<organism evidence="7 8">
    <name type="scientific">Pedobacter yulinensis</name>
    <dbReference type="NCBI Taxonomy" id="2126353"/>
    <lineage>
        <taxon>Bacteria</taxon>
        <taxon>Pseudomonadati</taxon>
        <taxon>Bacteroidota</taxon>
        <taxon>Sphingobacteriia</taxon>
        <taxon>Sphingobacteriales</taxon>
        <taxon>Sphingobacteriaceae</taxon>
        <taxon>Pedobacter</taxon>
    </lineage>
</organism>
<dbReference type="PANTHER" id="PTHR31885:SF6">
    <property type="entry name" value="GH04784P"/>
    <property type="match status" value="1"/>
</dbReference>
<keyword evidence="8" id="KW-1185">Reference proteome</keyword>
<feature type="transmembrane region" description="Helical" evidence="6">
    <location>
        <begin position="141"/>
        <end position="159"/>
    </location>
</feature>
<comment type="caution">
    <text evidence="7">The sequence shown here is derived from an EMBL/GenBank/DDBJ whole genome shotgun (WGS) entry which is preliminary data.</text>
</comment>
<evidence type="ECO:0000313" key="7">
    <source>
        <dbReference type="EMBL" id="PST82941.1"/>
    </source>
</evidence>
<keyword evidence="5 6" id="KW-0472">Membrane</keyword>
<feature type="transmembrane region" description="Helical" evidence="6">
    <location>
        <begin position="81"/>
        <end position="101"/>
    </location>
</feature>
<keyword evidence="4 6" id="KW-1133">Transmembrane helix</keyword>
<dbReference type="PANTHER" id="PTHR31885">
    <property type="entry name" value="GH04784P"/>
    <property type="match status" value="1"/>
</dbReference>
<dbReference type="AlphaFoldDB" id="A0A2T3HKM7"/>
<keyword evidence="3 6" id="KW-0812">Transmembrane</keyword>
<feature type="transmembrane region" description="Helical" evidence="6">
    <location>
        <begin position="58"/>
        <end position="75"/>
    </location>
</feature>
<evidence type="ECO:0000256" key="3">
    <source>
        <dbReference type="ARBA" id="ARBA00022692"/>
    </source>
</evidence>
<feature type="transmembrane region" description="Helical" evidence="6">
    <location>
        <begin position="113"/>
        <end position="135"/>
    </location>
</feature>
<reference evidence="7 8" key="1">
    <citation type="submission" date="2018-03" db="EMBL/GenBank/DDBJ databases">
        <authorList>
            <person name="Keele B.F."/>
        </authorList>
    </citation>
    <scope>NUCLEOTIDE SEQUENCE [LARGE SCALE GENOMIC DNA]</scope>
    <source>
        <strain evidence="7 8">YL28-9</strain>
    </source>
</reference>
<dbReference type="Pfam" id="PF07947">
    <property type="entry name" value="YhhN"/>
    <property type="match status" value="1"/>
</dbReference>
<dbReference type="RefSeq" id="WP_107215200.1">
    <property type="nucleotide sequence ID" value="NZ_KZ686269.1"/>
</dbReference>
<protein>
    <submittedName>
        <fullName evidence="7">Lysoplasmalogenase</fullName>
    </submittedName>
</protein>
<evidence type="ECO:0000256" key="2">
    <source>
        <dbReference type="ARBA" id="ARBA00007375"/>
    </source>
</evidence>
<dbReference type="InterPro" id="IPR012506">
    <property type="entry name" value="TMEM86B-like"/>
</dbReference>
<proteinExistence type="inferred from homology"/>
<feature type="transmembrane region" description="Helical" evidence="6">
    <location>
        <begin position="171"/>
        <end position="188"/>
    </location>
</feature>
<evidence type="ECO:0000256" key="6">
    <source>
        <dbReference type="SAM" id="Phobius"/>
    </source>
</evidence>
<feature type="transmembrane region" description="Helical" evidence="6">
    <location>
        <begin position="35"/>
        <end position="51"/>
    </location>
</feature>
<dbReference type="Proteomes" id="UP000240912">
    <property type="component" value="Unassembled WGS sequence"/>
</dbReference>